<evidence type="ECO:0000313" key="2">
    <source>
        <dbReference type="EMBL" id="MBB5181429.1"/>
    </source>
</evidence>
<evidence type="ECO:0000313" key="3">
    <source>
        <dbReference type="Proteomes" id="UP000525923"/>
    </source>
</evidence>
<feature type="coiled-coil region" evidence="1">
    <location>
        <begin position="54"/>
        <end position="81"/>
    </location>
</feature>
<keyword evidence="3" id="KW-1185">Reference proteome</keyword>
<keyword evidence="1" id="KW-0175">Coiled coil</keyword>
<reference evidence="2 3" key="1">
    <citation type="submission" date="2020-08" db="EMBL/GenBank/DDBJ databases">
        <title>Genomic Encyclopedia of Type Strains, Phase IV (KMG-IV): sequencing the most valuable type-strain genomes for metagenomic binning, comparative biology and taxonomic classification.</title>
        <authorList>
            <person name="Goeker M."/>
        </authorList>
    </citation>
    <scope>NUCLEOTIDE SEQUENCE [LARGE SCALE GENOMIC DNA]</scope>
    <source>
        <strain evidence="2 3">DSM 15895</strain>
    </source>
</reference>
<dbReference type="Proteomes" id="UP000525923">
    <property type="component" value="Unassembled WGS sequence"/>
</dbReference>
<dbReference type="EMBL" id="JACHHE010000009">
    <property type="protein sequence ID" value="MBB5181429.1"/>
    <property type="molecule type" value="Genomic_DNA"/>
</dbReference>
<organism evidence="2 3">
    <name type="scientific">Planococcus koreensis</name>
    <dbReference type="NCBI Taxonomy" id="112331"/>
    <lineage>
        <taxon>Bacteria</taxon>
        <taxon>Bacillati</taxon>
        <taxon>Bacillota</taxon>
        <taxon>Bacilli</taxon>
        <taxon>Bacillales</taxon>
        <taxon>Caryophanaceae</taxon>
        <taxon>Planococcus</taxon>
    </lineage>
</organism>
<proteinExistence type="predicted"/>
<comment type="caution">
    <text evidence="2">The sequence shown here is derived from an EMBL/GenBank/DDBJ whole genome shotgun (WGS) entry which is preliminary data.</text>
</comment>
<accession>A0A7W8CW12</accession>
<gene>
    <name evidence="2" type="ORF">HNQ44_002894</name>
</gene>
<dbReference type="OrthoDB" id="2427926at2"/>
<evidence type="ECO:0000256" key="1">
    <source>
        <dbReference type="SAM" id="Coils"/>
    </source>
</evidence>
<sequence>MSMYSRIAFDNDTRKVEKALKKYEDKKTEALVLLAEIDLLEKMEDVKDAEMWKRQSMKEKLVAVERLRKDLKNQVADYIEKHGDQDLQRYTELLEELEKDKAHY</sequence>
<name>A0A7W8CW12_9BACL</name>
<protein>
    <submittedName>
        <fullName evidence="2">Transposase</fullName>
    </submittedName>
</protein>
<dbReference type="AlphaFoldDB" id="A0A7W8CW12"/>